<proteinExistence type="predicted"/>
<sequence length="69" mass="7234">MIQKTAEARARLNELVEARLGADEAGTFMSTPHALLGWQTPEEIAATGHLGLMKVTVLVTSLTSSGLAA</sequence>
<keyword evidence="2" id="KW-1185">Reference proteome</keyword>
<evidence type="ECO:0000313" key="1">
    <source>
        <dbReference type="EMBL" id="ETX29366.1"/>
    </source>
</evidence>
<name>X7FB72_9RHOB</name>
<dbReference type="eggNOG" id="ENOG5032MD5">
    <property type="taxonomic scope" value="Bacteria"/>
</dbReference>
<organism evidence="1 2">
    <name type="scientific">Roseivivax isoporae LMG 25204</name>
    <dbReference type="NCBI Taxonomy" id="1449351"/>
    <lineage>
        <taxon>Bacteria</taxon>
        <taxon>Pseudomonadati</taxon>
        <taxon>Pseudomonadota</taxon>
        <taxon>Alphaproteobacteria</taxon>
        <taxon>Rhodobacterales</taxon>
        <taxon>Roseobacteraceae</taxon>
        <taxon>Roseivivax</taxon>
    </lineage>
</organism>
<dbReference type="EMBL" id="JAME01000010">
    <property type="protein sequence ID" value="ETX29366.1"/>
    <property type="molecule type" value="Genomic_DNA"/>
</dbReference>
<comment type="caution">
    <text evidence="1">The sequence shown here is derived from an EMBL/GenBank/DDBJ whole genome shotgun (WGS) entry which is preliminary data.</text>
</comment>
<gene>
    <name evidence="1" type="ORF">RISW2_01465</name>
</gene>
<dbReference type="AlphaFoldDB" id="X7FB72"/>
<dbReference type="OrthoDB" id="7868183at2"/>
<dbReference type="RefSeq" id="WP_043769073.1">
    <property type="nucleotide sequence ID" value="NZ_JAME01000010.1"/>
</dbReference>
<evidence type="ECO:0000313" key="2">
    <source>
        <dbReference type="Proteomes" id="UP000023430"/>
    </source>
</evidence>
<reference evidence="1 2" key="1">
    <citation type="submission" date="2014-01" db="EMBL/GenBank/DDBJ databases">
        <title>Roseivivax isoporae LMG 25204 Genome Sequencing.</title>
        <authorList>
            <person name="Lai Q."/>
            <person name="Li G."/>
            <person name="Shao Z."/>
        </authorList>
    </citation>
    <scope>NUCLEOTIDE SEQUENCE [LARGE SCALE GENOMIC DNA]</scope>
    <source>
        <strain evidence="1 2">LMG 25204</strain>
    </source>
</reference>
<protein>
    <recommendedName>
        <fullName evidence="3">Antitoxin Xre/MbcA/ParS-like toxin-binding domain-containing protein</fullName>
    </recommendedName>
</protein>
<evidence type="ECO:0008006" key="3">
    <source>
        <dbReference type="Google" id="ProtNLM"/>
    </source>
</evidence>
<accession>X7FB72</accession>
<dbReference type="Proteomes" id="UP000023430">
    <property type="component" value="Unassembled WGS sequence"/>
</dbReference>